<evidence type="ECO:0000256" key="2">
    <source>
        <dbReference type="ARBA" id="ARBA00022475"/>
    </source>
</evidence>
<name>A0A8S5RV77_9CAUD</name>
<reference evidence="8" key="1">
    <citation type="journal article" date="2021" name="Proc. Natl. Acad. Sci. U.S.A.">
        <title>A Catalog of Tens of Thousands of Viruses from Human Metagenomes Reveals Hidden Associations with Chronic Diseases.</title>
        <authorList>
            <person name="Tisza M.J."/>
            <person name="Buck C.B."/>
        </authorList>
    </citation>
    <scope>NUCLEOTIDE SEQUENCE</scope>
    <source>
        <strain evidence="8">CtHip2</strain>
    </source>
</reference>
<evidence type="ECO:0000256" key="4">
    <source>
        <dbReference type="ARBA" id="ARBA00022989"/>
    </source>
</evidence>
<feature type="domain" description="Mechanosensitive ion channel MscS" evidence="7">
    <location>
        <begin position="89"/>
        <end position="155"/>
    </location>
</feature>
<keyword evidence="2" id="KW-1003">Cell membrane</keyword>
<evidence type="ECO:0000256" key="6">
    <source>
        <dbReference type="SAM" id="Phobius"/>
    </source>
</evidence>
<dbReference type="SUPFAM" id="SSF50182">
    <property type="entry name" value="Sm-like ribonucleoproteins"/>
    <property type="match status" value="1"/>
</dbReference>
<dbReference type="Gene3D" id="3.30.70.100">
    <property type="match status" value="1"/>
</dbReference>
<dbReference type="GO" id="GO:0005886">
    <property type="term" value="C:plasma membrane"/>
    <property type="evidence" value="ECO:0007669"/>
    <property type="project" value="UniProtKB-SubCell"/>
</dbReference>
<keyword evidence="3 6" id="KW-0812">Transmembrane</keyword>
<dbReference type="InterPro" id="IPR006685">
    <property type="entry name" value="MscS_channel_2nd"/>
</dbReference>
<comment type="subcellular location">
    <subcellularLocation>
        <location evidence="1">Cell membrane</location>
        <topology evidence="1">Multi-pass membrane protein</topology>
    </subcellularLocation>
</comment>
<dbReference type="SUPFAM" id="SSF82689">
    <property type="entry name" value="Mechanosensitive channel protein MscS (YggB), C-terminal domain"/>
    <property type="match status" value="1"/>
</dbReference>
<dbReference type="Pfam" id="PF00924">
    <property type="entry name" value="MS_channel_2nd"/>
    <property type="match status" value="1"/>
</dbReference>
<evidence type="ECO:0000256" key="3">
    <source>
        <dbReference type="ARBA" id="ARBA00022692"/>
    </source>
</evidence>
<evidence type="ECO:0000259" key="7">
    <source>
        <dbReference type="Pfam" id="PF00924"/>
    </source>
</evidence>
<keyword evidence="4 6" id="KW-1133">Transmembrane helix</keyword>
<evidence type="ECO:0000313" key="8">
    <source>
        <dbReference type="EMBL" id="DAF42529.1"/>
    </source>
</evidence>
<dbReference type="InterPro" id="IPR023408">
    <property type="entry name" value="MscS_beta-dom_sf"/>
</dbReference>
<evidence type="ECO:0000256" key="1">
    <source>
        <dbReference type="ARBA" id="ARBA00004651"/>
    </source>
</evidence>
<sequence>MNEILTIPNLIIIVTTIIIYLVVDNIFQKIIIKHNNITNTFLANTSKIIVILIGIFVFCSQYPVFEKSLNSLFTNSALIVAVLGFILQNTIKNIIAGLMLLSAETFKIGDRIRMPAQDITGTIEEMTLRHTTLKLVTNERAIIPNSIMNDSIIVNNDIKESITSYPISLQVKIDKDISLAKQILEEAIEANQNLLNKENSKVTISHVTETIVELKALIWTKDIETSFEELSNLKLEVIKKFQENNLYD</sequence>
<protein>
    <submittedName>
        <fullName evidence="8">Small-conductance mechanosensitive channel</fullName>
    </submittedName>
</protein>
<dbReference type="InterPro" id="IPR011066">
    <property type="entry name" value="MscS_channel_C_sf"/>
</dbReference>
<feature type="transmembrane region" description="Helical" evidence="6">
    <location>
        <begin position="48"/>
        <end position="65"/>
    </location>
</feature>
<dbReference type="GO" id="GO:0008381">
    <property type="term" value="F:mechanosensitive monoatomic ion channel activity"/>
    <property type="evidence" value="ECO:0007669"/>
    <property type="project" value="InterPro"/>
</dbReference>
<dbReference type="InterPro" id="IPR010920">
    <property type="entry name" value="LSM_dom_sf"/>
</dbReference>
<evidence type="ECO:0000256" key="5">
    <source>
        <dbReference type="ARBA" id="ARBA00023136"/>
    </source>
</evidence>
<organism evidence="8">
    <name type="scientific">Siphoviridae sp. ctHip2</name>
    <dbReference type="NCBI Taxonomy" id="2827830"/>
    <lineage>
        <taxon>Viruses</taxon>
        <taxon>Duplodnaviria</taxon>
        <taxon>Heunggongvirae</taxon>
        <taxon>Uroviricota</taxon>
        <taxon>Caudoviricetes</taxon>
    </lineage>
</organism>
<dbReference type="Gene3D" id="1.10.287.1260">
    <property type="match status" value="1"/>
</dbReference>
<dbReference type="Gene3D" id="2.30.30.60">
    <property type="match status" value="1"/>
</dbReference>
<feature type="transmembrane region" description="Helical" evidence="6">
    <location>
        <begin position="6"/>
        <end position="27"/>
    </location>
</feature>
<keyword evidence="5 6" id="KW-0472">Membrane</keyword>
<dbReference type="PANTHER" id="PTHR30221:SF1">
    <property type="entry name" value="SMALL-CONDUCTANCE MECHANOSENSITIVE CHANNEL"/>
    <property type="match status" value="1"/>
</dbReference>
<proteinExistence type="predicted"/>
<dbReference type="PANTHER" id="PTHR30221">
    <property type="entry name" value="SMALL-CONDUCTANCE MECHANOSENSITIVE CHANNEL"/>
    <property type="match status" value="1"/>
</dbReference>
<accession>A0A8S5RV77</accession>
<dbReference type="EMBL" id="BK032497">
    <property type="protein sequence ID" value="DAF42529.1"/>
    <property type="molecule type" value="Genomic_DNA"/>
</dbReference>
<feature type="transmembrane region" description="Helical" evidence="6">
    <location>
        <begin position="77"/>
        <end position="101"/>
    </location>
</feature>
<dbReference type="InterPro" id="IPR045275">
    <property type="entry name" value="MscS_archaea/bacteria_type"/>
</dbReference>